<reference evidence="13" key="2">
    <citation type="submission" date="2024-10" db="UniProtKB">
        <authorList>
            <consortium name="EnsemblProtists"/>
        </authorList>
    </citation>
    <scope>IDENTIFICATION</scope>
</reference>
<dbReference type="OMA" id="YNGAAMG"/>
<evidence type="ECO:0000256" key="3">
    <source>
        <dbReference type="ARBA" id="ARBA00022832"/>
    </source>
</evidence>
<dbReference type="Pfam" id="PF00725">
    <property type="entry name" value="3HCDH"/>
    <property type="match status" value="1"/>
</dbReference>
<sequence>MATFKLIGRVGLLKISSPPVNALGLAVRKGIVDGIAQAEKAGAKALVLAGDGVTFPAGADIAEFATGGHRTQPTLGEVIERLDKASMPTVAAMHGTALGGGLEVALACHWRVMSKAAKCGLPEVHLGLLPGAGGTQRLPRLIGCAPAIKIMTSGAPLGAAEAAKLGLADEVVAAVDGEGVAEAAVGFAEALADGVDPSRVVSARPLEVEGGVEAFFGAAREGARKAAKGELAPLLIVDAVRAAAEAPSFEAGLSRESELFAQLAAGPEARALQHVFFAERQISKVVGVDAPPRPIESAAVIGAGTMGGGIAMCFANKGIPVTLVDKSPEALETRIGGIRAAYEANVAKGKLSEDKLGARMRCISTATSLDDPACSTADLYVEAVFERLELKKAIFKELDAIAKPGALLCTNTSTLDIDKIASATSRPQDVCGTHFFSPANIMPLLENVRGSASSGETLATVMAMGKKLGKKAVLAGNCFGFIGNRMIEGYCRESYFLLEEGCVPRDVDAPVRALGLAMGPLQMQDLAGIDIGYNIRKDQPDLYGPADRYPLLADRIAEAGRLGQKTKAGWYDYAAGRNPVDDPWVADFIEKFSAEQGVTRRAISAEEVLDRCMLPMVNEGFKCLEEGIAQRESDIDIVFLYGYGFPRRLGGPMHWARHIREGGLPKLAADLQRYGAEHPNGTYWTPSALLLEEAAVAAEAEAAPEPAAATA</sequence>
<name>A0A0D3KQE0_EMIH1</name>
<dbReference type="KEGG" id="ehx:EMIHUDRAFT_440242"/>
<dbReference type="InterPro" id="IPR006108">
    <property type="entry name" value="3HC_DH_C"/>
</dbReference>
<dbReference type="PaxDb" id="2903-EOD37975"/>
<comment type="subcellular location">
    <subcellularLocation>
        <location evidence="1">Peroxisome</location>
    </subcellularLocation>
</comment>
<keyword evidence="7" id="KW-0576">Peroxisome</keyword>
<keyword evidence="3" id="KW-0276">Fatty acid metabolism</keyword>
<proteinExistence type="predicted"/>
<evidence type="ECO:0000256" key="5">
    <source>
        <dbReference type="ARBA" id="ARBA00023027"/>
    </source>
</evidence>
<dbReference type="SUPFAM" id="SSF52096">
    <property type="entry name" value="ClpP/crotonase"/>
    <property type="match status" value="1"/>
</dbReference>
<dbReference type="InterPro" id="IPR036291">
    <property type="entry name" value="NAD(P)-bd_dom_sf"/>
</dbReference>
<feature type="domain" description="3-hydroxyacyl-CoA dehydrogenase C-terminal" evidence="11">
    <location>
        <begin position="480"/>
        <end position="573"/>
    </location>
</feature>
<evidence type="ECO:0000313" key="13">
    <source>
        <dbReference type="EnsemblProtists" id="EOD37975"/>
    </source>
</evidence>
<evidence type="ECO:0000256" key="8">
    <source>
        <dbReference type="ARBA" id="ARBA00023235"/>
    </source>
</evidence>
<accession>A0A0D3KQE0</accession>
<dbReference type="HOGENOM" id="CLU_009834_16_3_1"/>
<keyword evidence="5" id="KW-0520">NAD</keyword>
<evidence type="ECO:0000259" key="11">
    <source>
        <dbReference type="Pfam" id="PF00725"/>
    </source>
</evidence>
<dbReference type="AlphaFoldDB" id="A0A0D3KQE0"/>
<organism evidence="13 14">
    <name type="scientific">Emiliania huxleyi (strain CCMP1516)</name>
    <dbReference type="NCBI Taxonomy" id="280463"/>
    <lineage>
        <taxon>Eukaryota</taxon>
        <taxon>Haptista</taxon>
        <taxon>Haptophyta</taxon>
        <taxon>Prymnesiophyceae</taxon>
        <taxon>Isochrysidales</taxon>
        <taxon>Noelaerhabdaceae</taxon>
        <taxon>Emiliania</taxon>
    </lineage>
</organism>
<evidence type="ECO:0000256" key="10">
    <source>
        <dbReference type="ARBA" id="ARBA00023268"/>
    </source>
</evidence>
<keyword evidence="9" id="KW-0456">Lyase</keyword>
<dbReference type="CDD" id="cd06558">
    <property type="entry name" value="crotonase-like"/>
    <property type="match status" value="1"/>
</dbReference>
<dbReference type="Gene3D" id="1.10.1040.50">
    <property type="match status" value="1"/>
</dbReference>
<dbReference type="Gene3D" id="3.40.50.720">
    <property type="entry name" value="NAD(P)-binding Rossmann-like Domain"/>
    <property type="match status" value="1"/>
</dbReference>
<dbReference type="Pfam" id="PF02737">
    <property type="entry name" value="3HCDH_N"/>
    <property type="match status" value="1"/>
</dbReference>
<reference evidence="14" key="1">
    <citation type="journal article" date="2013" name="Nature">
        <title>Pan genome of the phytoplankton Emiliania underpins its global distribution.</title>
        <authorList>
            <person name="Read B.A."/>
            <person name="Kegel J."/>
            <person name="Klute M.J."/>
            <person name="Kuo A."/>
            <person name="Lefebvre S.C."/>
            <person name="Maumus F."/>
            <person name="Mayer C."/>
            <person name="Miller J."/>
            <person name="Monier A."/>
            <person name="Salamov A."/>
            <person name="Young J."/>
            <person name="Aguilar M."/>
            <person name="Claverie J.M."/>
            <person name="Frickenhaus S."/>
            <person name="Gonzalez K."/>
            <person name="Herman E.K."/>
            <person name="Lin Y.C."/>
            <person name="Napier J."/>
            <person name="Ogata H."/>
            <person name="Sarno A.F."/>
            <person name="Shmutz J."/>
            <person name="Schroeder D."/>
            <person name="de Vargas C."/>
            <person name="Verret F."/>
            <person name="von Dassow P."/>
            <person name="Valentin K."/>
            <person name="Van de Peer Y."/>
            <person name="Wheeler G."/>
            <person name="Dacks J.B."/>
            <person name="Delwiche C.F."/>
            <person name="Dyhrman S.T."/>
            <person name="Glockner G."/>
            <person name="John U."/>
            <person name="Richards T."/>
            <person name="Worden A.Z."/>
            <person name="Zhang X."/>
            <person name="Grigoriev I.V."/>
            <person name="Allen A.E."/>
            <person name="Bidle K."/>
            <person name="Borodovsky M."/>
            <person name="Bowler C."/>
            <person name="Brownlee C."/>
            <person name="Cock J.M."/>
            <person name="Elias M."/>
            <person name="Gladyshev V.N."/>
            <person name="Groth M."/>
            <person name="Guda C."/>
            <person name="Hadaegh A."/>
            <person name="Iglesias-Rodriguez M.D."/>
            <person name="Jenkins J."/>
            <person name="Jones B.M."/>
            <person name="Lawson T."/>
            <person name="Leese F."/>
            <person name="Lindquist E."/>
            <person name="Lobanov A."/>
            <person name="Lomsadze A."/>
            <person name="Malik S.B."/>
            <person name="Marsh M.E."/>
            <person name="Mackinder L."/>
            <person name="Mock T."/>
            <person name="Mueller-Roeber B."/>
            <person name="Pagarete A."/>
            <person name="Parker M."/>
            <person name="Probert I."/>
            <person name="Quesneville H."/>
            <person name="Raines C."/>
            <person name="Rensing S.A."/>
            <person name="Riano-Pachon D.M."/>
            <person name="Richier S."/>
            <person name="Rokitta S."/>
            <person name="Shiraiwa Y."/>
            <person name="Soanes D.M."/>
            <person name="van der Giezen M."/>
            <person name="Wahlund T.M."/>
            <person name="Williams B."/>
            <person name="Wilson W."/>
            <person name="Wolfe G."/>
            <person name="Wurch L.L."/>
        </authorList>
    </citation>
    <scope>NUCLEOTIDE SEQUENCE</scope>
</reference>
<dbReference type="eggNOG" id="KOG1683">
    <property type="taxonomic scope" value="Eukaryota"/>
</dbReference>
<dbReference type="InterPro" id="IPR029045">
    <property type="entry name" value="ClpP/crotonase-like_dom_sf"/>
</dbReference>
<dbReference type="GO" id="GO:0070403">
    <property type="term" value="F:NAD+ binding"/>
    <property type="evidence" value="ECO:0007669"/>
    <property type="project" value="InterPro"/>
</dbReference>
<evidence type="ECO:0000256" key="7">
    <source>
        <dbReference type="ARBA" id="ARBA00023140"/>
    </source>
</evidence>
<comment type="pathway">
    <text evidence="2">Lipid metabolism; fatty acid beta-oxidation.</text>
</comment>
<keyword evidence="6" id="KW-0443">Lipid metabolism</keyword>
<dbReference type="FunFam" id="1.10.1040.50:FF:000006">
    <property type="entry name" value="Peroxisomal bifunctional enzyme"/>
    <property type="match status" value="1"/>
</dbReference>
<dbReference type="GO" id="GO:0016616">
    <property type="term" value="F:oxidoreductase activity, acting on the CH-OH group of donors, NAD or NADP as acceptor"/>
    <property type="evidence" value="ECO:0007669"/>
    <property type="project" value="InterPro"/>
</dbReference>
<dbReference type="Gene3D" id="3.90.226.10">
    <property type="entry name" value="2-enoyl-CoA Hydratase, Chain A, domain 1"/>
    <property type="match status" value="1"/>
</dbReference>
<evidence type="ECO:0000256" key="6">
    <source>
        <dbReference type="ARBA" id="ARBA00023098"/>
    </source>
</evidence>
<dbReference type="SUPFAM" id="SSF48179">
    <property type="entry name" value="6-phosphogluconate dehydrogenase C-terminal domain-like"/>
    <property type="match status" value="2"/>
</dbReference>
<protein>
    <recommendedName>
        <fullName evidence="15">3-hydroxyacyl-CoA dehydrogenase</fullName>
    </recommendedName>
</protein>
<keyword evidence="14" id="KW-1185">Reference proteome</keyword>
<evidence type="ECO:0000256" key="1">
    <source>
        <dbReference type="ARBA" id="ARBA00004275"/>
    </source>
</evidence>
<evidence type="ECO:0000259" key="12">
    <source>
        <dbReference type="Pfam" id="PF02737"/>
    </source>
</evidence>
<dbReference type="Proteomes" id="UP000013827">
    <property type="component" value="Unassembled WGS sequence"/>
</dbReference>
<dbReference type="RefSeq" id="XP_005790404.1">
    <property type="nucleotide sequence ID" value="XM_005790347.1"/>
</dbReference>
<keyword evidence="8" id="KW-0413">Isomerase</keyword>
<dbReference type="EnsemblProtists" id="EOD37975">
    <property type="protein sequence ID" value="EOD37975"/>
    <property type="gene ID" value="EMIHUDRAFT_440242"/>
</dbReference>
<dbReference type="InterPro" id="IPR006176">
    <property type="entry name" value="3-OHacyl-CoA_DH_NAD-bd"/>
</dbReference>
<dbReference type="InterPro" id="IPR001753">
    <property type="entry name" value="Enoyl-CoA_hydra/iso"/>
</dbReference>
<dbReference type="GO" id="GO:0016853">
    <property type="term" value="F:isomerase activity"/>
    <property type="evidence" value="ECO:0007669"/>
    <property type="project" value="UniProtKB-KW"/>
</dbReference>
<keyword evidence="10" id="KW-0511">Multifunctional enzyme</keyword>
<dbReference type="STRING" id="2903.R1FG06"/>
<dbReference type="InterPro" id="IPR008927">
    <property type="entry name" value="6-PGluconate_DH-like_C_sf"/>
</dbReference>
<dbReference type="GO" id="GO:0004300">
    <property type="term" value="F:enoyl-CoA hydratase activity"/>
    <property type="evidence" value="ECO:0007669"/>
    <property type="project" value="UniProtKB-ARBA"/>
</dbReference>
<feature type="domain" description="3-hydroxyacyl-CoA dehydrogenase NAD binding" evidence="12">
    <location>
        <begin position="298"/>
        <end position="477"/>
    </location>
</feature>
<dbReference type="SUPFAM" id="SSF51735">
    <property type="entry name" value="NAD(P)-binding Rossmann-fold domains"/>
    <property type="match status" value="1"/>
</dbReference>
<dbReference type="UniPathway" id="UPA00659"/>
<evidence type="ECO:0000256" key="4">
    <source>
        <dbReference type="ARBA" id="ARBA00023002"/>
    </source>
</evidence>
<dbReference type="GO" id="GO:0005777">
    <property type="term" value="C:peroxisome"/>
    <property type="evidence" value="ECO:0007669"/>
    <property type="project" value="UniProtKB-SubCell"/>
</dbReference>
<evidence type="ECO:0000313" key="14">
    <source>
        <dbReference type="Proteomes" id="UP000013827"/>
    </source>
</evidence>
<dbReference type="Pfam" id="PF00378">
    <property type="entry name" value="ECH_1"/>
    <property type="match status" value="1"/>
</dbReference>
<keyword evidence="4" id="KW-0560">Oxidoreductase</keyword>
<dbReference type="PANTHER" id="PTHR23309">
    <property type="entry name" value="3-HYDROXYACYL-COA DEHYROGENASE"/>
    <property type="match status" value="1"/>
</dbReference>
<dbReference type="GO" id="GO:0006631">
    <property type="term" value="P:fatty acid metabolic process"/>
    <property type="evidence" value="ECO:0007669"/>
    <property type="project" value="UniProtKB-KW"/>
</dbReference>
<dbReference type="FunFam" id="3.40.50.720:FF:000009">
    <property type="entry name" value="Fatty oxidation complex, alpha subunit"/>
    <property type="match status" value="1"/>
</dbReference>
<evidence type="ECO:0008006" key="15">
    <source>
        <dbReference type="Google" id="ProtNLM"/>
    </source>
</evidence>
<dbReference type="GeneID" id="17283245"/>
<evidence type="ECO:0000256" key="9">
    <source>
        <dbReference type="ARBA" id="ARBA00023239"/>
    </source>
</evidence>
<evidence type="ECO:0000256" key="2">
    <source>
        <dbReference type="ARBA" id="ARBA00005005"/>
    </source>
</evidence>